<accession>A0ABR8CXN7</accession>
<reference evidence="1 2" key="1">
    <citation type="journal article" date="2020" name="ISME J.">
        <title>Comparative genomics reveals insights into cyanobacterial evolution and habitat adaptation.</title>
        <authorList>
            <person name="Chen M.Y."/>
            <person name="Teng W.K."/>
            <person name="Zhao L."/>
            <person name="Hu C.X."/>
            <person name="Zhou Y.K."/>
            <person name="Han B.P."/>
            <person name="Song L.R."/>
            <person name="Shu W.S."/>
        </authorList>
    </citation>
    <scope>NUCLEOTIDE SEQUENCE [LARGE SCALE GENOMIC DNA]</scope>
    <source>
        <strain evidence="1 2">FACHB-260</strain>
    </source>
</reference>
<dbReference type="RefSeq" id="WP_190409415.1">
    <property type="nucleotide sequence ID" value="NZ_JACJRF010000065.1"/>
</dbReference>
<proteinExistence type="predicted"/>
<keyword evidence="2" id="KW-1185">Reference proteome</keyword>
<dbReference type="Proteomes" id="UP000607281">
    <property type="component" value="Unassembled WGS sequence"/>
</dbReference>
<protein>
    <recommendedName>
        <fullName evidence="3">Isochorismate synthase</fullName>
    </recommendedName>
</protein>
<organism evidence="1 2">
    <name type="scientific">Anabaena subtropica FACHB-260</name>
    <dbReference type="NCBI Taxonomy" id="2692884"/>
    <lineage>
        <taxon>Bacteria</taxon>
        <taxon>Bacillati</taxon>
        <taxon>Cyanobacteriota</taxon>
        <taxon>Cyanophyceae</taxon>
        <taxon>Nostocales</taxon>
        <taxon>Nostocaceae</taxon>
        <taxon>Anabaena</taxon>
    </lineage>
</organism>
<gene>
    <name evidence="1" type="ORF">H6G18_23125</name>
</gene>
<sequence>MSHTIQLLKELCLQVMNYISGAVTRIFGIRDDDYPATGVQPFEGDPAKKQDY</sequence>
<comment type="caution">
    <text evidence="1">The sequence shown here is derived from an EMBL/GenBank/DDBJ whole genome shotgun (WGS) entry which is preliminary data.</text>
</comment>
<evidence type="ECO:0000313" key="1">
    <source>
        <dbReference type="EMBL" id="MBD2347007.1"/>
    </source>
</evidence>
<evidence type="ECO:0008006" key="3">
    <source>
        <dbReference type="Google" id="ProtNLM"/>
    </source>
</evidence>
<evidence type="ECO:0000313" key="2">
    <source>
        <dbReference type="Proteomes" id="UP000607281"/>
    </source>
</evidence>
<dbReference type="EMBL" id="JACJRF010000065">
    <property type="protein sequence ID" value="MBD2347007.1"/>
    <property type="molecule type" value="Genomic_DNA"/>
</dbReference>
<name>A0ABR8CXN7_9NOST</name>